<accession>A0AAD7UNU9</accession>
<name>A0AAD7UNU9_9STRA</name>
<dbReference type="Pfam" id="PF05903">
    <property type="entry name" value="Peptidase_C97"/>
    <property type="match status" value="1"/>
</dbReference>
<proteinExistence type="inferred from homology"/>
<evidence type="ECO:0000313" key="5">
    <source>
        <dbReference type="EMBL" id="KAJ8613430.1"/>
    </source>
</evidence>
<evidence type="ECO:0000259" key="4">
    <source>
        <dbReference type="PROSITE" id="PS51858"/>
    </source>
</evidence>
<gene>
    <name evidence="5" type="ORF">CTAYLR_002303</name>
</gene>
<comment type="similarity">
    <text evidence="1">Belongs to the DeSI family.</text>
</comment>
<dbReference type="Gene3D" id="3.90.1720.30">
    <property type="entry name" value="PPPDE domains"/>
    <property type="match status" value="1"/>
</dbReference>
<evidence type="ECO:0000256" key="2">
    <source>
        <dbReference type="ARBA" id="ARBA00022670"/>
    </source>
</evidence>
<reference evidence="5" key="1">
    <citation type="submission" date="2023-01" db="EMBL/GenBank/DDBJ databases">
        <title>Metagenome sequencing of chrysophaentin producing Chrysophaeum taylorii.</title>
        <authorList>
            <person name="Davison J."/>
            <person name="Bewley C."/>
        </authorList>
    </citation>
    <scope>NUCLEOTIDE SEQUENCE</scope>
    <source>
        <strain evidence="5">NIES-1699</strain>
    </source>
</reference>
<sequence length="248" mass="27899">MTTTTTIAVLASSSGAYAFTTTTPRTIRRPPRVHAQVADYASALWDREEFPPVLPTGGNVECTVYDIGGGLTQVLSKTCSKELPLIPHVGVRVYGREYFYSDHIESRSTEVMAEMLSSFPQISFDLGEPKMTRAELDEWLASPDLQRDWQPENYNVFDHNCNHFAKVMMDRVASRPLEPELIEPVLKVTEEMLSELPEWRRNLGLALMNQVTRLVVVSWGRATKKKKQQLEVSARNVAASDRNVTLAA</sequence>
<evidence type="ECO:0000256" key="1">
    <source>
        <dbReference type="ARBA" id="ARBA00008140"/>
    </source>
</evidence>
<keyword evidence="3" id="KW-0378">Hydrolase</keyword>
<feature type="domain" description="PPPDE" evidence="4">
    <location>
        <begin position="58"/>
        <end position="210"/>
    </location>
</feature>
<evidence type="ECO:0000256" key="3">
    <source>
        <dbReference type="ARBA" id="ARBA00022801"/>
    </source>
</evidence>
<dbReference type="GO" id="GO:0008233">
    <property type="term" value="F:peptidase activity"/>
    <property type="evidence" value="ECO:0007669"/>
    <property type="project" value="UniProtKB-KW"/>
</dbReference>
<evidence type="ECO:0000313" key="6">
    <source>
        <dbReference type="Proteomes" id="UP001230188"/>
    </source>
</evidence>
<dbReference type="SMART" id="SM01179">
    <property type="entry name" value="DUF862"/>
    <property type="match status" value="1"/>
</dbReference>
<dbReference type="PROSITE" id="PS51858">
    <property type="entry name" value="PPPDE"/>
    <property type="match status" value="1"/>
</dbReference>
<dbReference type="PANTHER" id="PTHR12378">
    <property type="entry name" value="DESUMOYLATING ISOPEPTIDASE"/>
    <property type="match status" value="1"/>
</dbReference>
<dbReference type="GO" id="GO:0006508">
    <property type="term" value="P:proteolysis"/>
    <property type="evidence" value="ECO:0007669"/>
    <property type="project" value="UniProtKB-KW"/>
</dbReference>
<dbReference type="InterPro" id="IPR008580">
    <property type="entry name" value="PPPDE_dom"/>
</dbReference>
<dbReference type="EMBL" id="JAQMWT010000029">
    <property type="protein sequence ID" value="KAJ8613430.1"/>
    <property type="molecule type" value="Genomic_DNA"/>
</dbReference>
<keyword evidence="2" id="KW-0645">Protease</keyword>
<dbReference type="GO" id="GO:0070646">
    <property type="term" value="P:protein modification by small protein removal"/>
    <property type="evidence" value="ECO:0007669"/>
    <property type="project" value="TreeGrafter"/>
</dbReference>
<dbReference type="InterPro" id="IPR042266">
    <property type="entry name" value="PPPDE_sf"/>
</dbReference>
<protein>
    <recommendedName>
        <fullName evidence="4">PPPDE domain-containing protein</fullName>
    </recommendedName>
</protein>
<keyword evidence="6" id="KW-1185">Reference proteome</keyword>
<dbReference type="Proteomes" id="UP001230188">
    <property type="component" value="Unassembled WGS sequence"/>
</dbReference>
<dbReference type="AlphaFoldDB" id="A0AAD7UNU9"/>
<comment type="caution">
    <text evidence="5">The sequence shown here is derived from an EMBL/GenBank/DDBJ whole genome shotgun (WGS) entry which is preliminary data.</text>
</comment>
<organism evidence="5 6">
    <name type="scientific">Chrysophaeum taylorii</name>
    <dbReference type="NCBI Taxonomy" id="2483200"/>
    <lineage>
        <taxon>Eukaryota</taxon>
        <taxon>Sar</taxon>
        <taxon>Stramenopiles</taxon>
        <taxon>Ochrophyta</taxon>
        <taxon>Pelagophyceae</taxon>
        <taxon>Pelagomonadales</taxon>
        <taxon>Pelagomonadaceae</taxon>
        <taxon>Chrysophaeum</taxon>
    </lineage>
</organism>